<dbReference type="Pfam" id="PF07974">
    <property type="entry name" value="EGF_2"/>
    <property type="match status" value="1"/>
</dbReference>
<dbReference type="InterPro" id="IPR034027">
    <property type="entry name" value="Reprolysin_adamalysin"/>
</dbReference>
<feature type="compositionally biased region" description="Gly residues" evidence="9">
    <location>
        <begin position="1268"/>
        <end position="1279"/>
    </location>
</feature>
<reference evidence="15" key="1">
    <citation type="journal article" date="2015" name="Proc. Natl. Acad. Sci. U.S.A.">
        <title>Genome sequence of the Asian Tiger mosquito, Aedes albopictus, reveals insights into its biology, genetics, and evolution.</title>
        <authorList>
            <person name="Chen X.G."/>
            <person name="Jiang X."/>
            <person name="Gu J."/>
            <person name="Xu M."/>
            <person name="Wu Y."/>
            <person name="Deng Y."/>
            <person name="Zhang C."/>
            <person name="Bonizzoni M."/>
            <person name="Dermauw W."/>
            <person name="Vontas J."/>
            <person name="Armbruster P."/>
            <person name="Huang X."/>
            <person name="Yang Y."/>
            <person name="Zhang H."/>
            <person name="He W."/>
            <person name="Peng H."/>
            <person name="Liu Y."/>
            <person name="Wu K."/>
            <person name="Chen J."/>
            <person name="Lirakis M."/>
            <person name="Topalis P."/>
            <person name="Van Leeuwen T."/>
            <person name="Hall A.B."/>
            <person name="Jiang X."/>
            <person name="Thorpe C."/>
            <person name="Mueller R.L."/>
            <person name="Sun C."/>
            <person name="Waterhouse R.M."/>
            <person name="Yan G."/>
            <person name="Tu Z.J."/>
            <person name="Fang X."/>
            <person name="James A.A."/>
        </authorList>
    </citation>
    <scope>NUCLEOTIDE SEQUENCE [LARGE SCALE GENOMIC DNA]</scope>
    <source>
        <strain evidence="15">Foshan</strain>
    </source>
</reference>
<dbReference type="RefSeq" id="XP_062701393.1">
    <property type="nucleotide sequence ID" value="XM_062845409.1"/>
</dbReference>
<dbReference type="PROSITE" id="PS01186">
    <property type="entry name" value="EGF_2"/>
    <property type="match status" value="1"/>
</dbReference>
<dbReference type="PROSITE" id="PS50026">
    <property type="entry name" value="EGF_3"/>
    <property type="match status" value="1"/>
</dbReference>
<feature type="compositionally biased region" description="Polar residues" evidence="9">
    <location>
        <begin position="139"/>
        <end position="155"/>
    </location>
</feature>
<feature type="compositionally biased region" description="Polar residues" evidence="9">
    <location>
        <begin position="1224"/>
        <end position="1244"/>
    </location>
</feature>
<comment type="caution">
    <text evidence="7">Lacks conserved residue(s) required for the propagation of feature annotation.</text>
</comment>
<feature type="region of interest" description="Disordered" evidence="9">
    <location>
        <begin position="1220"/>
        <end position="1446"/>
    </location>
</feature>
<comment type="subcellular location">
    <subcellularLocation>
        <location evidence="1">Membrane</location>
        <topology evidence="1">Single-pass type I membrane protein</topology>
    </subcellularLocation>
</comment>
<feature type="disulfide bond" evidence="7">
    <location>
        <begin position="826"/>
        <end position="835"/>
    </location>
</feature>
<dbReference type="InterPro" id="IPR006586">
    <property type="entry name" value="ADAM_Cys-rich"/>
</dbReference>
<dbReference type="PRINTS" id="PR00289">
    <property type="entry name" value="DISINTEGRIN"/>
</dbReference>
<evidence type="ECO:0000313" key="15">
    <source>
        <dbReference type="Proteomes" id="UP000069940"/>
    </source>
</evidence>
<dbReference type="Pfam" id="PF01421">
    <property type="entry name" value="Reprolysin"/>
    <property type="match status" value="1"/>
</dbReference>
<keyword evidence="3" id="KW-1133">Transmembrane helix</keyword>
<dbReference type="InterPro" id="IPR013111">
    <property type="entry name" value="EGF_extracell"/>
</dbReference>
<feature type="binding site" evidence="8">
    <location>
        <position position="496"/>
    </location>
    <ligand>
        <name>Zn(2+)</name>
        <dbReference type="ChEBI" id="CHEBI:29105"/>
        <note>catalytic</note>
    </ligand>
</feature>
<evidence type="ECO:0000256" key="9">
    <source>
        <dbReference type="SAM" id="MobiDB-lite"/>
    </source>
</evidence>
<evidence type="ECO:0000256" key="3">
    <source>
        <dbReference type="ARBA" id="ARBA00022989"/>
    </source>
</evidence>
<feature type="region of interest" description="Disordered" evidence="9">
    <location>
        <begin position="168"/>
        <end position="188"/>
    </location>
</feature>
<evidence type="ECO:0000256" key="2">
    <source>
        <dbReference type="ARBA" id="ARBA00022692"/>
    </source>
</evidence>
<dbReference type="SMART" id="SM00608">
    <property type="entry name" value="ACR"/>
    <property type="match status" value="1"/>
</dbReference>
<feature type="domain" description="EGF-like" evidence="11">
    <location>
        <begin position="799"/>
        <end position="836"/>
    </location>
</feature>
<keyword evidence="4" id="KW-0472">Membrane</keyword>
<dbReference type="InterPro" id="IPR018358">
    <property type="entry name" value="Disintegrin_CS"/>
</dbReference>
<dbReference type="InterPro" id="IPR000742">
    <property type="entry name" value="EGF"/>
</dbReference>
<feature type="compositionally biased region" description="Basic and acidic residues" evidence="9">
    <location>
        <begin position="1340"/>
        <end position="1366"/>
    </location>
</feature>
<dbReference type="PROSITE" id="PS00427">
    <property type="entry name" value="DISINTEGRIN_1"/>
    <property type="match status" value="1"/>
</dbReference>
<feature type="compositionally biased region" description="Gly residues" evidence="9">
    <location>
        <begin position="1388"/>
        <end position="1414"/>
    </location>
</feature>
<dbReference type="Gene3D" id="4.10.70.10">
    <property type="entry name" value="Disintegrin domain"/>
    <property type="match status" value="1"/>
</dbReference>
<feature type="region of interest" description="Disordered" evidence="9">
    <location>
        <begin position="1117"/>
        <end position="1152"/>
    </location>
</feature>
<dbReference type="InterPro" id="IPR036436">
    <property type="entry name" value="Disintegrin_dom_sf"/>
</dbReference>
<dbReference type="Pfam" id="PF08516">
    <property type="entry name" value="ADAM_CR"/>
    <property type="match status" value="1"/>
</dbReference>
<feature type="compositionally biased region" description="Basic and acidic residues" evidence="9">
    <location>
        <begin position="1429"/>
        <end position="1438"/>
    </location>
</feature>
<dbReference type="InterPro" id="IPR024079">
    <property type="entry name" value="MetalloPept_cat_dom_sf"/>
</dbReference>
<dbReference type="PANTHER" id="PTHR11905:SF237">
    <property type="entry name" value="MIND-MELD, ISOFORM J"/>
    <property type="match status" value="1"/>
</dbReference>
<evidence type="ECO:0000256" key="10">
    <source>
        <dbReference type="SAM" id="SignalP"/>
    </source>
</evidence>
<feature type="disulfide bond" evidence="6">
    <location>
        <begin position="618"/>
        <end position="638"/>
    </location>
</feature>
<keyword evidence="8" id="KW-0862">Zinc</keyword>
<dbReference type="GeneID" id="109422898"/>
<protein>
    <recommendedName>
        <fullName evidence="16">MIND-MELD/ADAM</fullName>
    </recommendedName>
</protein>
<feature type="compositionally biased region" description="Basic residues" evidence="9">
    <location>
        <begin position="1301"/>
        <end position="1328"/>
    </location>
</feature>
<dbReference type="InterPro" id="IPR001762">
    <property type="entry name" value="Disintegrin_dom"/>
</dbReference>
<keyword evidence="8" id="KW-0479">Metal-binding</keyword>
<dbReference type="Pfam" id="PF01562">
    <property type="entry name" value="Pep_M12B_propep"/>
    <property type="match status" value="1"/>
</dbReference>
<feature type="compositionally biased region" description="Basic residues" evidence="9">
    <location>
        <begin position="1282"/>
        <end position="1293"/>
    </location>
</feature>
<dbReference type="EnsemblMetazoa" id="AALFPA23_015996.R23311">
    <property type="protein sequence ID" value="AALFPA23_015996.P23311"/>
    <property type="gene ID" value="AALFPA23_015996"/>
</dbReference>
<feature type="chain" id="PRO_5046374783" description="MIND-MELD/ADAM" evidence="10">
    <location>
        <begin position="26"/>
        <end position="1590"/>
    </location>
</feature>
<reference evidence="14" key="2">
    <citation type="submission" date="2025-05" db="UniProtKB">
        <authorList>
            <consortium name="EnsemblMetazoa"/>
        </authorList>
    </citation>
    <scope>IDENTIFICATION</scope>
    <source>
        <strain evidence="14">Foshan</strain>
    </source>
</reference>
<dbReference type="Proteomes" id="UP000069940">
    <property type="component" value="Unassembled WGS sequence"/>
</dbReference>
<feature type="region of interest" description="Disordered" evidence="9">
    <location>
        <begin position="974"/>
        <end position="1000"/>
    </location>
</feature>
<feature type="compositionally biased region" description="Low complexity" evidence="9">
    <location>
        <begin position="1488"/>
        <end position="1519"/>
    </location>
</feature>
<dbReference type="InterPro" id="IPR002870">
    <property type="entry name" value="Peptidase_M12B_N"/>
</dbReference>
<dbReference type="PROSITE" id="PS50214">
    <property type="entry name" value="DISINTEGRIN_2"/>
    <property type="match status" value="1"/>
</dbReference>
<evidence type="ECO:0000256" key="5">
    <source>
        <dbReference type="ARBA" id="ARBA00023157"/>
    </source>
</evidence>
<evidence type="ECO:0000313" key="14">
    <source>
        <dbReference type="EnsemblMetazoa" id="AALFPA23_015996.P23311"/>
    </source>
</evidence>
<evidence type="ECO:0008006" key="16">
    <source>
        <dbReference type="Google" id="ProtNLM"/>
    </source>
</evidence>
<evidence type="ECO:0000259" key="12">
    <source>
        <dbReference type="PROSITE" id="PS50214"/>
    </source>
</evidence>
<accession>A0ABM1Z883</accession>
<dbReference type="Gene3D" id="2.10.25.10">
    <property type="entry name" value="Laminin"/>
    <property type="match status" value="1"/>
</dbReference>
<evidence type="ECO:0000256" key="1">
    <source>
        <dbReference type="ARBA" id="ARBA00004479"/>
    </source>
</evidence>
<dbReference type="PANTHER" id="PTHR11905">
    <property type="entry name" value="ADAM A DISINTEGRIN AND METALLOPROTEASE DOMAIN"/>
    <property type="match status" value="1"/>
</dbReference>
<name>A0ABM1Z883_AEDAL</name>
<dbReference type="InterPro" id="IPR001590">
    <property type="entry name" value="Peptidase_M12B"/>
</dbReference>
<feature type="compositionally biased region" description="Low complexity" evidence="9">
    <location>
        <begin position="1367"/>
        <end position="1376"/>
    </location>
</feature>
<sequence length="1590" mass="173974">MKLVSPLRAAILALVMALVESAGEADYTLDDSFWNEESPVGEVERLLKEHQQNQELVHKIGSNIYQIIYPVQLRHHEKMGISTREVGAPKVRYRSRASSSFSPLPQPPPPPSSSSSSSMNSINLHHHNYNNYYQSNQNATTTRTRKSYNYANDDTMSSDELSRMFPGRGGFDSSYSGSGGSRGRSRTGKHFHRTSLLIKAFNHKFRLDLELNTQLLAPNIVQKHYLPSGFAQDSHREIEHCYYHGTVKDYPGASAAFHTCNGVSGVIHVGNETFVIHPFYGGDLSKHPHVIFEARTKSNKGCANSGNMENWARHQRNQRQNHHSGLVVDQQDANGAGRYRRDVSETTKYIETALVIDRSMFSKRNGSTRAEVVHDAIQVANIADLYFRTVNTRVSVVYIETWQGQNQAKIDGGQDISKAISNFNDYTTRNLYKIDKDTTQLLTGETFAGGEAGMAVPDSACTAKAVGISVDINTYEPHLLAGTMAHMIGHNIGMSHDVPRDGCSCRDWHGCIMSQTIVGLENVQPYKFSECSEIDYTVALRHGNGLCLFNKPNEVVFRKNCGNGVVEEDEECDCGNALDCDKTDPCCDGITCKLKKESQCATGPCCDKCILKPPGVICRDAHNECDLPEYCNGETGQCPPDVHKKNGNPCGMNTSGLTTGYCFNGLCPTTAAQCERIWGYSGTGADRVCYEQFNSKGSINGHCGKDASGNYVKCEPENIQCGSLQCKDGDRTPVEDCSDHQYAKAIISIKGVEYECKSISGSSTGSATPPFGLVRDGTPCGDNLICVNQSCVSIFPYIDQTKCPSNHNNLECSGNGDCTNTNKCFCKFGWTGPDCSIQAHITTTYASPVTSSTPESLAGVMEKKTTRYANYHGSNTVFLVGVLMSVVGGVFVTFALMALCYRSVVVHNNFSLCLRKKTTRLKYDPPYVKKPMAKYVTNNANHHSQEDISPDDPNKLMYGNQMHHRDHKSIRRLTGASGSEEDAAHSGEEETVSFIDLPPNNTSKLPEKGILKKHGFGLVLVDSNKEKWPDDTQSDNLELIAQQESTIPPSGGQAGAAVVGPVPDGMKFVNGYHEDILEALRRSAAQVPRSSANTPSGSFSEELLRKTLADCVSNMQIQNPPSVYPTEREYQRGSSSRTGSKENVCVPHPLLSDTTATTTMIPLHRQQQRPQDEDSHEPLRIRNLEDLIRQLEHHSSRHMSPNGSEDTRVSETEIDRHYRVDSSAPCSESSHGSNQQLAQSQKTATILPPYSSRCRPPRSDDESRFSYGGSGGGGPGSSGTGRYRHSTSRHPAHQPHSPHSFSHHTHHGHAHGHSSHAGHSSHHSSHTHLHQDEEGIYESADPHPVHPHPHDRNALSDQRDTNDSESSHASSLSSELCKYRHKKRDCDGGGSSGGGGVGGGGGTGSIISGGGPGGAPSRRRREFVNTRSLDIRDLERDGTGSSDGYDDLFQAQQQLARWASEDVVSVVVMEQGSDSSHAQGPSSASTMHGHIQQHPSHQQQQLHHDNNNSTTITTTSNVNGVPAMGSCHNITSLSHQLVNSRDYYPSPPSTETESSGSVVQPSRRGPIMQGQGPDGNHIMENTGRYPEYKH</sequence>
<feature type="region of interest" description="Disordered" evidence="9">
    <location>
        <begin position="92"/>
        <end position="155"/>
    </location>
</feature>
<feature type="signal peptide" evidence="10">
    <location>
        <begin position="1"/>
        <end position="25"/>
    </location>
</feature>
<proteinExistence type="predicted"/>
<dbReference type="Gene3D" id="3.40.390.10">
    <property type="entry name" value="Collagenase (Catalytic Domain)"/>
    <property type="match status" value="1"/>
</dbReference>
<evidence type="ECO:0000256" key="6">
    <source>
        <dbReference type="PROSITE-ProRule" id="PRU00068"/>
    </source>
</evidence>
<feature type="domain" description="Disintegrin" evidence="12">
    <location>
        <begin position="558"/>
        <end position="646"/>
    </location>
</feature>
<feature type="binding site" evidence="8">
    <location>
        <position position="486"/>
    </location>
    <ligand>
        <name>Zn(2+)</name>
        <dbReference type="ChEBI" id="CHEBI:29105"/>
        <note>catalytic</note>
    </ligand>
</feature>
<dbReference type="SMART" id="SM00050">
    <property type="entry name" value="DISIN"/>
    <property type="match status" value="1"/>
</dbReference>
<dbReference type="CDD" id="cd04269">
    <property type="entry name" value="ZnMc_adamalysin_II_like"/>
    <property type="match status" value="1"/>
</dbReference>
<evidence type="ECO:0000256" key="4">
    <source>
        <dbReference type="ARBA" id="ARBA00023136"/>
    </source>
</evidence>
<feature type="domain" description="Peptidase M12B" evidence="13">
    <location>
        <begin position="348"/>
        <end position="552"/>
    </location>
</feature>
<keyword evidence="7" id="KW-0245">EGF-like domain</keyword>
<dbReference type="PROSITE" id="PS00022">
    <property type="entry name" value="EGF_1"/>
    <property type="match status" value="1"/>
</dbReference>
<dbReference type="SUPFAM" id="SSF57552">
    <property type="entry name" value="Blood coagulation inhibitor (disintegrin)"/>
    <property type="match status" value="1"/>
</dbReference>
<evidence type="ECO:0000259" key="11">
    <source>
        <dbReference type="PROSITE" id="PS50026"/>
    </source>
</evidence>
<keyword evidence="2" id="KW-0812">Transmembrane</keyword>
<keyword evidence="10" id="KW-0732">Signal</keyword>
<organism evidence="14 15">
    <name type="scientific">Aedes albopictus</name>
    <name type="common">Asian tiger mosquito</name>
    <name type="synonym">Stegomyia albopicta</name>
    <dbReference type="NCBI Taxonomy" id="7160"/>
    <lineage>
        <taxon>Eukaryota</taxon>
        <taxon>Metazoa</taxon>
        <taxon>Ecdysozoa</taxon>
        <taxon>Arthropoda</taxon>
        <taxon>Hexapoda</taxon>
        <taxon>Insecta</taxon>
        <taxon>Pterygota</taxon>
        <taxon>Neoptera</taxon>
        <taxon>Endopterygota</taxon>
        <taxon>Diptera</taxon>
        <taxon>Nematocera</taxon>
        <taxon>Culicoidea</taxon>
        <taxon>Culicidae</taxon>
        <taxon>Culicinae</taxon>
        <taxon>Aedini</taxon>
        <taxon>Aedes</taxon>
        <taxon>Stegomyia</taxon>
    </lineage>
</organism>
<dbReference type="Pfam" id="PF00200">
    <property type="entry name" value="Disintegrin"/>
    <property type="match status" value="1"/>
</dbReference>
<evidence type="ECO:0000259" key="13">
    <source>
        <dbReference type="PROSITE" id="PS50215"/>
    </source>
</evidence>
<feature type="region of interest" description="Disordered" evidence="9">
    <location>
        <begin position="1539"/>
        <end position="1590"/>
    </location>
</feature>
<dbReference type="SUPFAM" id="SSF55486">
    <property type="entry name" value="Metalloproteases ('zincins'), catalytic domain"/>
    <property type="match status" value="1"/>
</dbReference>
<evidence type="ECO:0000256" key="7">
    <source>
        <dbReference type="PROSITE-ProRule" id="PRU00076"/>
    </source>
</evidence>
<feature type="region of interest" description="Disordered" evidence="9">
    <location>
        <begin position="1471"/>
        <end position="1519"/>
    </location>
</feature>
<feature type="compositionally biased region" description="Polar residues" evidence="9">
    <location>
        <begin position="1472"/>
        <end position="1486"/>
    </location>
</feature>
<dbReference type="PROSITE" id="PS50215">
    <property type="entry name" value="ADAM_MEPRO"/>
    <property type="match status" value="1"/>
</dbReference>
<feature type="compositionally biased region" description="Low complexity" evidence="9">
    <location>
        <begin position="113"/>
        <end position="138"/>
    </location>
</feature>
<keyword evidence="15" id="KW-1185">Reference proteome</keyword>
<feature type="binding site" evidence="8">
    <location>
        <position position="490"/>
    </location>
    <ligand>
        <name>Zn(2+)</name>
        <dbReference type="ChEBI" id="CHEBI:29105"/>
        <note>catalytic</note>
    </ligand>
</feature>
<evidence type="ECO:0000256" key="8">
    <source>
        <dbReference type="PROSITE-ProRule" id="PRU00276"/>
    </source>
</evidence>
<keyword evidence="5 7" id="KW-1015">Disulfide bond</keyword>